<evidence type="ECO:0000256" key="1">
    <source>
        <dbReference type="SAM" id="SignalP"/>
    </source>
</evidence>
<dbReference type="RefSeq" id="WP_013367402.1">
    <property type="nucleotide sequence ID" value="NZ_CP012871.1"/>
</dbReference>
<protein>
    <recommendedName>
        <fullName evidence="4">PsiF repeat-containing protein</fullName>
    </recommendedName>
</protein>
<evidence type="ECO:0000313" key="2">
    <source>
        <dbReference type="EMBL" id="ALR75657.1"/>
    </source>
</evidence>
<proteinExistence type="predicted"/>
<dbReference type="OMA" id="DCNQQAT"/>
<dbReference type="Proteomes" id="UP000069162">
    <property type="component" value="Chromosome"/>
</dbReference>
<dbReference type="NCBIfam" id="NF008560">
    <property type="entry name" value="PRK11505.1"/>
    <property type="match status" value="1"/>
</dbReference>
<reference evidence="3" key="1">
    <citation type="submission" date="2015-10" db="EMBL/GenBank/DDBJ databases">
        <title>Complete Genome Sequencing of Klebsiella sp. strain G5.</title>
        <authorList>
            <person name="Chan K.-G."/>
            <person name="Chen J.-W."/>
        </authorList>
    </citation>
    <scope>NUCLEOTIDE SEQUENCE [LARGE SCALE GENOMIC DNA]</scope>
    <source>
        <strain evidence="3">G5</strain>
    </source>
</reference>
<dbReference type="EMBL" id="CP012871">
    <property type="protein sequence ID" value="ALR75657.1"/>
    <property type="molecule type" value="Genomic_DNA"/>
</dbReference>
<sequence length="106" mass="11615">MKITLLVTLLFGLVLMTTVGAAEKTLTPQQQKMTLCNEQASSKALKGDARKSFMSECLKKDSAKAEEKTLTPQQKKMQACNAEAGQKALKGEDRNKFMSTCLKKNG</sequence>
<gene>
    <name evidence="2" type="ORF">AO703_04855</name>
</gene>
<dbReference type="InterPro" id="IPR011690">
    <property type="entry name" value="P_starv_induced_PsiF"/>
</dbReference>
<dbReference type="KEGG" id="kle:AO703_04855"/>
<dbReference type="AlphaFoldDB" id="A0A806XA47"/>
<evidence type="ECO:0008006" key="4">
    <source>
        <dbReference type="Google" id="ProtNLM"/>
    </source>
</evidence>
<dbReference type="OrthoDB" id="8001925at2"/>
<feature type="signal peptide" evidence="1">
    <location>
        <begin position="1"/>
        <end position="21"/>
    </location>
</feature>
<keyword evidence="1" id="KW-0732">Signal</keyword>
<dbReference type="Pfam" id="PF07769">
    <property type="entry name" value="PsiF_repeat"/>
    <property type="match status" value="2"/>
</dbReference>
<accession>A0A806XA47</accession>
<organism evidence="2 3">
    <name type="scientific">[Enterobacter] lignolyticus</name>
    <dbReference type="NCBI Taxonomy" id="1334193"/>
    <lineage>
        <taxon>Bacteria</taxon>
        <taxon>Pseudomonadati</taxon>
        <taxon>Pseudomonadota</taxon>
        <taxon>Gammaproteobacteria</taxon>
        <taxon>Enterobacterales</taxon>
        <taxon>Enterobacteriaceae</taxon>
        <taxon>Pluralibacter</taxon>
    </lineage>
</organism>
<name>A0A806XA47_9ENTR</name>
<feature type="chain" id="PRO_5032543330" description="PsiF repeat-containing protein" evidence="1">
    <location>
        <begin position="22"/>
        <end position="106"/>
    </location>
</feature>
<evidence type="ECO:0000313" key="3">
    <source>
        <dbReference type="Proteomes" id="UP000069162"/>
    </source>
</evidence>